<sequence length="329" mass="36122">MFVISASCCVSAAIMDDASKVMARSSAFETKEERPTRDYSTHITSDQLDGSNYASWSRGAHLTIIGRQIEADRVSHFLGGLNPLYNDVHSRSLALNSVHHPLENYDTVMEEDTRQSAMLEGNAMTLKVDPVRNLPVACQETMDHPLSHKPASSNGSHPRMGYHCNGDHYSKKCFKGHGYPNWFADYKACMGSNIWIIDTGASDHMTCDINIFDELSRTPQDPYITSANGLPSPVTGEGTVLDFKTPLDVLCAYTSPVSVSKLPPKVKILQIVALGFETIGREDDHDRSLGSETENSALCDKTTGLLKQATGRLGQLVLFLMIHAKTSLI</sequence>
<protein>
    <recommendedName>
        <fullName evidence="1">Retrovirus-related Pol polyprotein from transposon TNT 1-94-like beta-barrel domain-containing protein</fullName>
    </recommendedName>
</protein>
<proteinExistence type="predicted"/>
<evidence type="ECO:0000259" key="1">
    <source>
        <dbReference type="Pfam" id="PF22936"/>
    </source>
</evidence>
<reference evidence="2 3" key="1">
    <citation type="journal article" date="2022" name="G3 (Bethesda)">
        <title>Whole-genome sequence and methylome profiling of the almond [Prunus dulcis (Mill.) D.A. Webb] cultivar 'Nonpareil'.</title>
        <authorList>
            <person name="D'Amico-Willman K.M."/>
            <person name="Ouma W.Z."/>
            <person name="Meulia T."/>
            <person name="Sideli G.M."/>
            <person name="Gradziel T.M."/>
            <person name="Fresnedo-Ramirez J."/>
        </authorList>
    </citation>
    <scope>NUCLEOTIDE SEQUENCE [LARGE SCALE GENOMIC DNA]</scope>
    <source>
        <strain evidence="2">Clone GOH B32 T37-40</strain>
    </source>
</reference>
<evidence type="ECO:0000313" key="2">
    <source>
        <dbReference type="EMBL" id="KAI5311736.1"/>
    </source>
</evidence>
<name>A0AAD4YJS5_PRUDU</name>
<dbReference type="AlphaFoldDB" id="A0AAD4YJS5"/>
<accession>A0AAD4YJS5</accession>
<dbReference type="Pfam" id="PF22936">
    <property type="entry name" value="Pol_BBD"/>
    <property type="match status" value="1"/>
</dbReference>
<evidence type="ECO:0000313" key="3">
    <source>
        <dbReference type="Proteomes" id="UP001054821"/>
    </source>
</evidence>
<feature type="domain" description="Retrovirus-related Pol polyprotein from transposon TNT 1-94-like beta-barrel" evidence="1">
    <location>
        <begin position="195"/>
        <end position="240"/>
    </location>
</feature>
<keyword evidence="3" id="KW-1185">Reference proteome</keyword>
<comment type="caution">
    <text evidence="2">The sequence shown here is derived from an EMBL/GenBank/DDBJ whole genome shotgun (WGS) entry which is preliminary data.</text>
</comment>
<organism evidence="2 3">
    <name type="scientific">Prunus dulcis</name>
    <name type="common">Almond</name>
    <name type="synonym">Amygdalus dulcis</name>
    <dbReference type="NCBI Taxonomy" id="3755"/>
    <lineage>
        <taxon>Eukaryota</taxon>
        <taxon>Viridiplantae</taxon>
        <taxon>Streptophyta</taxon>
        <taxon>Embryophyta</taxon>
        <taxon>Tracheophyta</taxon>
        <taxon>Spermatophyta</taxon>
        <taxon>Magnoliopsida</taxon>
        <taxon>eudicotyledons</taxon>
        <taxon>Gunneridae</taxon>
        <taxon>Pentapetalae</taxon>
        <taxon>rosids</taxon>
        <taxon>fabids</taxon>
        <taxon>Rosales</taxon>
        <taxon>Rosaceae</taxon>
        <taxon>Amygdaloideae</taxon>
        <taxon>Amygdaleae</taxon>
        <taxon>Prunus</taxon>
    </lineage>
</organism>
<gene>
    <name evidence="2" type="ORF">L3X38_040909</name>
</gene>
<dbReference type="InterPro" id="IPR054722">
    <property type="entry name" value="PolX-like_BBD"/>
</dbReference>
<dbReference type="Proteomes" id="UP001054821">
    <property type="component" value="Chromosome 8"/>
</dbReference>
<dbReference type="EMBL" id="JAJFAZ020000008">
    <property type="protein sequence ID" value="KAI5311736.1"/>
    <property type="molecule type" value="Genomic_DNA"/>
</dbReference>